<reference evidence="2" key="1">
    <citation type="submission" date="2020-10" db="EMBL/GenBank/DDBJ databases">
        <authorList>
            <person name="Castelo-Branco R."/>
            <person name="Eusebio N."/>
            <person name="Adriana R."/>
            <person name="Vieira A."/>
            <person name="Brugerolle De Fraissinette N."/>
            <person name="Rezende De Castro R."/>
            <person name="Schneider M.P."/>
            <person name="Vasconcelos V."/>
            <person name="Leao P.N."/>
        </authorList>
    </citation>
    <scope>NUCLEOTIDE SEQUENCE</scope>
    <source>
        <strain evidence="2">LEGE 11479</strain>
    </source>
</reference>
<keyword evidence="2" id="KW-0378">Hydrolase</keyword>
<protein>
    <submittedName>
        <fullName evidence="2">Alpha/beta hydrolase</fullName>
    </submittedName>
</protein>
<dbReference type="AlphaFoldDB" id="A0A928ZZW5"/>
<comment type="caution">
    <text evidence="2">The sequence shown here is derived from an EMBL/GenBank/DDBJ whole genome shotgun (WGS) entry which is preliminary data.</text>
</comment>
<evidence type="ECO:0000313" key="2">
    <source>
        <dbReference type="EMBL" id="MBE9070428.1"/>
    </source>
</evidence>
<dbReference type="GO" id="GO:0016787">
    <property type="term" value="F:hydrolase activity"/>
    <property type="evidence" value="ECO:0007669"/>
    <property type="project" value="UniProtKB-KW"/>
</dbReference>
<dbReference type="RefSeq" id="WP_193996293.1">
    <property type="nucleotide sequence ID" value="NZ_JADEXP010000431.1"/>
</dbReference>
<accession>A0A928ZZW5</accession>
<evidence type="ECO:0000259" key="1">
    <source>
        <dbReference type="Pfam" id="PF12697"/>
    </source>
</evidence>
<evidence type="ECO:0000313" key="3">
    <source>
        <dbReference type="Proteomes" id="UP000615026"/>
    </source>
</evidence>
<sequence>MAVYRWQQYTCAYEVHDGDSDATPLLLIHPIGVGLSGQFWQPFVDQWQGARLYVPDLLGCGESDLPRRAYSPRDWAEQLHCFISEVIQKPVIVMVQGALLPVALELMADATMSQWVTAAVLSGPPAWRLITEPTPGWRQQLNWSLFASPLGWGFYQYARTQKFLKSFSERQLFDQAADITDDWLAMLDQGSRDMASRYAVFSFLAGFWRQDYGDEIAAIAQPILVIMGKTASTIDRTVQDTTAQQRLNDYTSHFPHAQGMFIPGRNVLPYESTAEFIAVLTPFVNGLTS</sequence>
<dbReference type="PANTHER" id="PTHR46438:SF2">
    <property type="entry name" value="ALPHA_BETA-HYDROLASES SUPERFAMILY PROTEIN"/>
    <property type="match status" value="1"/>
</dbReference>
<feature type="domain" description="AB hydrolase-1" evidence="1">
    <location>
        <begin position="25"/>
        <end position="276"/>
    </location>
</feature>
<dbReference type="InterPro" id="IPR000073">
    <property type="entry name" value="AB_hydrolase_1"/>
</dbReference>
<gene>
    <name evidence="2" type="ORF">IQ260_27675</name>
</gene>
<dbReference type="SUPFAM" id="SSF53474">
    <property type="entry name" value="alpha/beta-Hydrolases"/>
    <property type="match status" value="1"/>
</dbReference>
<dbReference type="InterPro" id="IPR029058">
    <property type="entry name" value="AB_hydrolase_fold"/>
</dbReference>
<keyword evidence="3" id="KW-1185">Reference proteome</keyword>
<organism evidence="2 3">
    <name type="scientific">Leptolyngbya cf. ectocarpi LEGE 11479</name>
    <dbReference type="NCBI Taxonomy" id="1828722"/>
    <lineage>
        <taxon>Bacteria</taxon>
        <taxon>Bacillati</taxon>
        <taxon>Cyanobacteriota</taxon>
        <taxon>Cyanophyceae</taxon>
        <taxon>Leptolyngbyales</taxon>
        <taxon>Leptolyngbyaceae</taxon>
        <taxon>Leptolyngbya group</taxon>
        <taxon>Leptolyngbya</taxon>
    </lineage>
</organism>
<dbReference type="EMBL" id="JADEXP010000431">
    <property type="protein sequence ID" value="MBE9070428.1"/>
    <property type="molecule type" value="Genomic_DNA"/>
</dbReference>
<dbReference type="Proteomes" id="UP000615026">
    <property type="component" value="Unassembled WGS sequence"/>
</dbReference>
<name>A0A928ZZW5_LEPEC</name>
<dbReference type="Pfam" id="PF12697">
    <property type="entry name" value="Abhydrolase_6"/>
    <property type="match status" value="1"/>
</dbReference>
<proteinExistence type="predicted"/>
<dbReference type="Gene3D" id="3.40.50.1820">
    <property type="entry name" value="alpha/beta hydrolase"/>
    <property type="match status" value="1"/>
</dbReference>
<dbReference type="PANTHER" id="PTHR46438">
    <property type="entry name" value="ALPHA/BETA-HYDROLASES SUPERFAMILY PROTEIN"/>
    <property type="match status" value="1"/>
</dbReference>